<evidence type="ECO:0000313" key="10">
    <source>
        <dbReference type="EMBL" id="MCZ0810133.1"/>
    </source>
</evidence>
<accession>A0AAP3DL66</accession>
<dbReference type="InterPro" id="IPR029063">
    <property type="entry name" value="SAM-dependent_MTases_sf"/>
</dbReference>
<dbReference type="PROSITE" id="PS01231">
    <property type="entry name" value="TRMA_2"/>
    <property type="match status" value="1"/>
</dbReference>
<keyword evidence="1" id="KW-0479">Metal-binding</keyword>
<evidence type="ECO:0000256" key="8">
    <source>
        <dbReference type="SAM" id="MobiDB-lite"/>
    </source>
</evidence>
<evidence type="ECO:0000256" key="6">
    <source>
        <dbReference type="PROSITE-ProRule" id="PRU01024"/>
    </source>
</evidence>
<dbReference type="PROSITE" id="PS50926">
    <property type="entry name" value="TRAM"/>
    <property type="match status" value="1"/>
</dbReference>
<sequence length="550" mass="60749">MRKSGTGKSQRGNKQRKETNRSKEQQPKNYPVQLEQVVDIEITGLNHEAEGVGRYNGYTLFVKGALPGETVKAKVIHAKKNFGYAQLLEITTTSHHREEPPCPVYDRCGGCSLQHLIYSEQLRHKQQIVMDNLRRIGGFPIEGEEQKGLAGKREADALAHGQSTTTNAVSSKEATAVGTTNGEASYSDKASSNPSVATSHNAEPAKAVKVLPTLGMTDPWRYRNKAQVPIGEENGALIGGFYAEKSHDIIDINECLIQHQANDEVVAKVKRIAERLGIEPYNEVKHTGLLRHVVAKVGAKTGDLMVVLITTEAFLPEREQLIQLIRTELPGVKSIVQNVNERRTNVIFGDQTFTLWGDDVIYDYIGPIKFAISARSFYQVNPEQTDVLYSKTLEYAGLEGDETVIDAYCGIGTISLFLAQKAKRVYGVEIVPEAIADAKKNAELNGLENVSFEVGPAEVVIPNWRKQGIVADVIVVDPPRKGCDEALLTTILQMQPKKVVYVSCNPSTLARDLKVLAEKYEVVEVQPVDMFPHTGHVEVTVRLERKDTAK</sequence>
<protein>
    <submittedName>
        <fullName evidence="10">23S rRNA (Uracil(1939)-C(5))-methyltransferase RlmD</fullName>
        <ecNumber evidence="10">2.1.1.190</ecNumber>
    </submittedName>
</protein>
<dbReference type="Proteomes" id="UP001077662">
    <property type="component" value="Unassembled WGS sequence"/>
</dbReference>
<feature type="binding site" evidence="6">
    <location>
        <position position="408"/>
    </location>
    <ligand>
        <name>S-adenosyl-L-methionine</name>
        <dbReference type="ChEBI" id="CHEBI:59789"/>
    </ligand>
</feature>
<feature type="compositionally biased region" description="Polar residues" evidence="8">
    <location>
        <begin position="1"/>
        <end position="12"/>
    </location>
</feature>
<feature type="binding site" evidence="6">
    <location>
        <position position="379"/>
    </location>
    <ligand>
        <name>S-adenosyl-L-methionine</name>
        <dbReference type="ChEBI" id="CHEBI:59789"/>
    </ligand>
</feature>
<evidence type="ECO:0000256" key="4">
    <source>
        <dbReference type="ARBA" id="ARBA00022691"/>
    </source>
</evidence>
<feature type="domain" description="TRAM" evidence="9">
    <location>
        <begin position="31"/>
        <end position="89"/>
    </location>
</feature>
<dbReference type="GO" id="GO:0070475">
    <property type="term" value="P:rRNA base methylation"/>
    <property type="evidence" value="ECO:0007669"/>
    <property type="project" value="TreeGrafter"/>
</dbReference>
<feature type="region of interest" description="Disordered" evidence="8">
    <location>
        <begin position="149"/>
        <end position="202"/>
    </location>
</feature>
<dbReference type="InterPro" id="IPR012340">
    <property type="entry name" value="NA-bd_OB-fold"/>
</dbReference>
<feature type="active site" evidence="7">
    <location>
        <position position="504"/>
    </location>
</feature>
<dbReference type="EC" id="2.1.1.190" evidence="10"/>
<dbReference type="RefSeq" id="WP_258434906.1">
    <property type="nucleotide sequence ID" value="NZ_JANSGW010000057.1"/>
</dbReference>
<feature type="binding site" evidence="6">
    <location>
        <position position="477"/>
    </location>
    <ligand>
        <name>S-adenosyl-L-methionine</name>
        <dbReference type="ChEBI" id="CHEBI:59789"/>
    </ligand>
</feature>
<dbReference type="CDD" id="cd02440">
    <property type="entry name" value="AdoMet_MTases"/>
    <property type="match status" value="1"/>
</dbReference>
<feature type="compositionally biased region" description="Basic and acidic residues" evidence="8">
    <location>
        <begin position="15"/>
        <end position="26"/>
    </location>
</feature>
<dbReference type="Gene3D" id="3.40.50.150">
    <property type="entry name" value="Vaccinia Virus protein VP39"/>
    <property type="match status" value="2"/>
</dbReference>
<feature type="active site" description="Nucleophile" evidence="6">
    <location>
        <position position="504"/>
    </location>
</feature>
<dbReference type="PANTHER" id="PTHR11061">
    <property type="entry name" value="RNA M5U METHYLTRANSFERASE"/>
    <property type="match status" value="1"/>
</dbReference>
<keyword evidence="3 6" id="KW-0808">Transferase</keyword>
<keyword evidence="5" id="KW-0411">Iron-sulfur</keyword>
<keyword evidence="1" id="KW-0004">4Fe-4S</keyword>
<dbReference type="FunFam" id="2.40.50.140:FF:000097">
    <property type="entry name" value="23S rRNA (uracil(1939)-C(5))-methyltransferase RlmD"/>
    <property type="match status" value="1"/>
</dbReference>
<organism evidence="10 11">
    <name type="scientific">Brevibacillus laterosporus</name>
    <name type="common">Bacillus laterosporus</name>
    <dbReference type="NCBI Taxonomy" id="1465"/>
    <lineage>
        <taxon>Bacteria</taxon>
        <taxon>Bacillati</taxon>
        <taxon>Bacillota</taxon>
        <taxon>Bacilli</taxon>
        <taxon>Bacillales</taxon>
        <taxon>Paenibacillaceae</taxon>
        <taxon>Brevibacillus</taxon>
    </lineage>
</organism>
<keyword evidence="1" id="KW-0408">Iron</keyword>
<dbReference type="InterPro" id="IPR010280">
    <property type="entry name" value="U5_MeTrfase_fam"/>
</dbReference>
<proteinExistence type="inferred from homology"/>
<dbReference type="GO" id="GO:0051539">
    <property type="term" value="F:4 iron, 4 sulfur cluster binding"/>
    <property type="evidence" value="ECO:0007669"/>
    <property type="project" value="UniProtKB-KW"/>
</dbReference>
<comment type="similarity">
    <text evidence="6">Belongs to the class I-like SAM-binding methyltransferase superfamily. RNA M5U methyltransferase family.</text>
</comment>
<evidence type="ECO:0000256" key="7">
    <source>
        <dbReference type="PROSITE-ProRule" id="PRU10015"/>
    </source>
</evidence>
<name>A0AAP3DL66_BRELA</name>
<dbReference type="InterPro" id="IPR030390">
    <property type="entry name" value="MeTrfase_TrmA_AS"/>
</dbReference>
<evidence type="ECO:0000313" key="11">
    <source>
        <dbReference type="Proteomes" id="UP001077662"/>
    </source>
</evidence>
<dbReference type="FunFam" id="3.40.50.150:FF:000009">
    <property type="entry name" value="23S rRNA (Uracil(1939)-C(5))-methyltransferase RlmD"/>
    <property type="match status" value="1"/>
</dbReference>
<dbReference type="PROSITE" id="PS51687">
    <property type="entry name" value="SAM_MT_RNA_M5U"/>
    <property type="match status" value="1"/>
</dbReference>
<evidence type="ECO:0000256" key="5">
    <source>
        <dbReference type="ARBA" id="ARBA00023014"/>
    </source>
</evidence>
<dbReference type="GO" id="GO:0070041">
    <property type="term" value="F:rRNA (uridine-C5-)-methyltransferase activity"/>
    <property type="evidence" value="ECO:0007669"/>
    <property type="project" value="TreeGrafter"/>
</dbReference>
<dbReference type="FunFam" id="2.40.50.1070:FF:000003">
    <property type="entry name" value="23S rRNA (Uracil-5-)-methyltransferase RumA"/>
    <property type="match status" value="1"/>
</dbReference>
<keyword evidence="2 6" id="KW-0489">Methyltransferase</keyword>
<feature type="region of interest" description="Disordered" evidence="8">
    <location>
        <begin position="1"/>
        <end position="30"/>
    </location>
</feature>
<evidence type="ECO:0000256" key="1">
    <source>
        <dbReference type="ARBA" id="ARBA00022485"/>
    </source>
</evidence>
<evidence type="ECO:0000259" key="9">
    <source>
        <dbReference type="PROSITE" id="PS50926"/>
    </source>
</evidence>
<dbReference type="InterPro" id="IPR030391">
    <property type="entry name" value="MeTrfase_TrmA_CS"/>
</dbReference>
<comment type="caution">
    <text evidence="10">The sequence shown here is derived from an EMBL/GenBank/DDBJ whole genome shotgun (WGS) entry which is preliminary data.</text>
</comment>
<dbReference type="Pfam" id="PF01938">
    <property type="entry name" value="TRAM"/>
    <property type="match status" value="1"/>
</dbReference>
<dbReference type="EMBL" id="JAPTNE010000057">
    <property type="protein sequence ID" value="MCZ0810133.1"/>
    <property type="molecule type" value="Genomic_DNA"/>
</dbReference>
<reference evidence="10" key="1">
    <citation type="submission" date="2022-09" db="EMBL/GenBank/DDBJ databases">
        <title>Genome analysis and characterization of larvicidal activity of Brevibacillus strains.</title>
        <authorList>
            <person name="Patrusheva E.V."/>
            <person name="Izotova A.O."/>
            <person name="Toshchakov S.V."/>
            <person name="Sineoky S.P."/>
        </authorList>
    </citation>
    <scope>NUCLEOTIDE SEQUENCE</scope>
    <source>
        <strain evidence="10">VKPM_B-13247</strain>
    </source>
</reference>
<dbReference type="Pfam" id="PF05958">
    <property type="entry name" value="tRNA_U5-meth_tr"/>
    <property type="match status" value="1"/>
</dbReference>
<dbReference type="SUPFAM" id="SSF53335">
    <property type="entry name" value="S-adenosyl-L-methionine-dependent methyltransferases"/>
    <property type="match status" value="1"/>
</dbReference>
<evidence type="ECO:0000256" key="3">
    <source>
        <dbReference type="ARBA" id="ARBA00022679"/>
    </source>
</evidence>
<gene>
    <name evidence="10" type="primary">rlmD</name>
    <name evidence="10" type="ORF">O0554_25150</name>
</gene>
<evidence type="ECO:0000256" key="2">
    <source>
        <dbReference type="ARBA" id="ARBA00022603"/>
    </source>
</evidence>
<dbReference type="Gene3D" id="2.40.50.1070">
    <property type="match status" value="1"/>
</dbReference>
<keyword evidence="4 6" id="KW-0949">S-adenosyl-L-methionine</keyword>
<dbReference type="PANTHER" id="PTHR11061:SF30">
    <property type="entry name" value="TRNA (URACIL(54)-C(5))-METHYLTRANSFERASE"/>
    <property type="match status" value="1"/>
</dbReference>
<dbReference type="AlphaFoldDB" id="A0AAP3DL66"/>
<dbReference type="InterPro" id="IPR002792">
    <property type="entry name" value="TRAM_dom"/>
</dbReference>
<dbReference type="PROSITE" id="PS01230">
    <property type="entry name" value="TRMA_1"/>
    <property type="match status" value="1"/>
</dbReference>
<dbReference type="SUPFAM" id="SSF50249">
    <property type="entry name" value="Nucleic acid-binding proteins"/>
    <property type="match status" value="1"/>
</dbReference>
<feature type="compositionally biased region" description="Polar residues" evidence="8">
    <location>
        <begin position="161"/>
        <end position="201"/>
    </location>
</feature>
<dbReference type="NCBIfam" id="TIGR00479">
    <property type="entry name" value="rumA"/>
    <property type="match status" value="1"/>
</dbReference>
<feature type="binding site" evidence="6">
    <location>
        <position position="429"/>
    </location>
    <ligand>
        <name>S-adenosyl-L-methionine</name>
        <dbReference type="ChEBI" id="CHEBI:59789"/>
    </ligand>
</feature>
<dbReference type="Gene3D" id="2.40.50.140">
    <property type="entry name" value="Nucleic acid-binding proteins"/>
    <property type="match status" value="1"/>
</dbReference>